<evidence type="ECO:0000259" key="2">
    <source>
        <dbReference type="Pfam" id="PF25353"/>
    </source>
</evidence>
<dbReference type="STRING" id="515849.A0A090DBX0"/>
<feature type="region of interest" description="Disordered" evidence="1">
    <location>
        <begin position="1011"/>
        <end position="1050"/>
    </location>
</feature>
<protein>
    <recommendedName>
        <fullName evidence="2">LRR-containing protein second PH domain-containing protein</fullName>
    </recommendedName>
</protein>
<feature type="domain" description="LRR-containing protein second PH" evidence="2">
    <location>
        <begin position="298"/>
        <end position="421"/>
    </location>
</feature>
<feature type="compositionally biased region" description="Low complexity" evidence="1">
    <location>
        <begin position="34"/>
        <end position="44"/>
    </location>
</feature>
<dbReference type="PANTHER" id="PTHR24114:SF2">
    <property type="entry name" value="F-BOX DOMAIN-CONTAINING PROTEIN-RELATED"/>
    <property type="match status" value="1"/>
</dbReference>
<dbReference type="EMBL" id="FO904942">
    <property type="protein sequence ID" value="CDP32308.1"/>
    <property type="molecule type" value="Genomic_DNA"/>
</dbReference>
<name>A0A090DBX0_PODAN</name>
<evidence type="ECO:0000256" key="1">
    <source>
        <dbReference type="SAM" id="MobiDB-lite"/>
    </source>
</evidence>
<feature type="compositionally biased region" description="Low complexity" evidence="1">
    <location>
        <begin position="1302"/>
        <end position="1315"/>
    </location>
</feature>
<reference evidence="4" key="2">
    <citation type="journal article" date="2014" name="Genetics">
        <title>Maintaining two mating types: Structure of the mating type locus and its role in heterokaryosis in Podospora anserina.</title>
        <authorList>
            <person name="Grognet P."/>
            <person name="Bidard F."/>
            <person name="Kuchly C."/>
            <person name="Tong L.C.H."/>
            <person name="Coppin E."/>
            <person name="Benkhali J.A."/>
            <person name="Couloux A."/>
            <person name="Wincker P."/>
            <person name="Debuchy R."/>
            <person name="Silar P."/>
        </authorList>
    </citation>
    <scope>GENOME REANNOTATION</scope>
    <source>
        <strain evidence="4">S / ATCC MYA-4624 / DSM 980 / FGSC 10383</strain>
    </source>
</reference>
<dbReference type="InterPro" id="IPR032675">
    <property type="entry name" value="LRR_dom_sf"/>
</dbReference>
<feature type="compositionally biased region" description="Basic residues" evidence="1">
    <location>
        <begin position="1173"/>
        <end position="1187"/>
    </location>
</feature>
<feature type="compositionally biased region" description="Basic and acidic residues" evidence="1">
    <location>
        <begin position="1191"/>
        <end position="1200"/>
    </location>
</feature>
<reference evidence="3 4" key="1">
    <citation type="journal article" date="2008" name="Genome Biol.">
        <title>The genome sequence of the model ascomycete fungus Podospora anserina.</title>
        <authorList>
            <person name="Espagne E."/>
            <person name="Lespinet O."/>
            <person name="Malagnac F."/>
            <person name="Da Silva C."/>
            <person name="Jaillon O."/>
            <person name="Porcel B.M."/>
            <person name="Couloux A."/>
            <person name="Aury J.-M."/>
            <person name="Segurens B."/>
            <person name="Poulain J."/>
            <person name="Anthouard V."/>
            <person name="Grossetete S."/>
            <person name="Khalili H."/>
            <person name="Coppin E."/>
            <person name="Dequard-Chablat M."/>
            <person name="Picard M."/>
            <person name="Contamine V."/>
            <person name="Arnaise S."/>
            <person name="Bourdais A."/>
            <person name="Berteaux-Lecellier V."/>
            <person name="Gautheret D."/>
            <person name="de Vries R.P."/>
            <person name="Battaglia E."/>
            <person name="Coutinho P.M."/>
            <person name="Danchin E.G.J."/>
            <person name="Henrissat B."/>
            <person name="El Khoury R."/>
            <person name="Sainsard-Chanet A."/>
            <person name="Boivin A."/>
            <person name="Pinan-Lucarre B."/>
            <person name="Sellem C.H."/>
            <person name="Debuchy R."/>
            <person name="Wincker P."/>
            <person name="Weissenbach J."/>
            <person name="Silar P."/>
        </authorList>
    </citation>
    <scope>NUCLEOTIDE SEQUENCE [LARGE SCALE GENOMIC DNA]</scope>
    <source>
        <strain evidence="4">S / ATCC MYA-4624 / DSM 980 / FGSC 10383</strain>
    </source>
</reference>
<dbReference type="InterPro" id="IPR052394">
    <property type="entry name" value="LRR-containing"/>
</dbReference>
<organism evidence="3 4">
    <name type="scientific">Podospora anserina (strain S / ATCC MYA-4624 / DSM 980 / FGSC 10383)</name>
    <name type="common">Pleurage anserina</name>
    <dbReference type="NCBI Taxonomy" id="515849"/>
    <lineage>
        <taxon>Eukaryota</taxon>
        <taxon>Fungi</taxon>
        <taxon>Dikarya</taxon>
        <taxon>Ascomycota</taxon>
        <taxon>Pezizomycotina</taxon>
        <taxon>Sordariomycetes</taxon>
        <taxon>Sordariomycetidae</taxon>
        <taxon>Sordariales</taxon>
        <taxon>Podosporaceae</taxon>
        <taxon>Podospora</taxon>
        <taxon>Podospora anserina</taxon>
    </lineage>
</organism>
<evidence type="ECO:0000313" key="4">
    <source>
        <dbReference type="Proteomes" id="UP000001197"/>
    </source>
</evidence>
<proteinExistence type="predicted"/>
<dbReference type="InterPro" id="IPR057334">
    <property type="entry name" value="PH_2nd_LRR"/>
</dbReference>
<dbReference type="Gene3D" id="3.80.10.10">
    <property type="entry name" value="Ribonuclease Inhibitor"/>
    <property type="match status" value="1"/>
</dbReference>
<dbReference type="Pfam" id="PF25353">
    <property type="entry name" value="PH_2nd_LRR"/>
    <property type="match status" value="1"/>
</dbReference>
<feature type="region of interest" description="Disordered" evidence="1">
    <location>
        <begin position="1302"/>
        <end position="1331"/>
    </location>
</feature>
<sequence length="1351" mass="149822">MSRPPSKHLQTQKRTRSGVSLTMTEPDGSEAAYSPTTPSSPTSSHGEHRRSFSLNSIKGRPWRSMSNSNRDRDSTPDSAFRGHVRKLSKSRPYSASPVDGFSRRSSGISEDHVQSLHSRLSFTTTDPPSLTPSSSSCSFDWKTQRVEGGCALEPDTSLLKTKTPYLVVTTDYLLKMKSRADAVALFPSLAIEGEKAHHGSPPEPALAIPISTVVAAFYSESIKPSFGIEVWWKGFGGQSFYRSEFFFSLPREQQKMLESITRVIGTKEQDESGSLNKCDDIKPLMQKIQMMEEPVFANKELEIFPVIPRGHTRKEYMPKMEDASKKSQEGSAYYLVIGTYLCYLAEVQRGKAGSSYKHRTFGLVTLNSVVGDWSFHEERFNISFRDPFKTPVTLELASRYYRQIIRILGTADRFIKPNWPQLWQNLEIFSVSGLRNPQYLVSREDYGAIKRTLDAHIAGYRCAPVEWEINWKTRHAPEFRLLPPKHAGLYTGLQLLAVLRALRYNDYFNSLSFKDVDLSMLHGADDNLGGGINVAYLSRTCKFSKCVSLFRQSADNTTGIKLTNDEVQLLKTCPVLHQEFHALAYCSETIRQIDFTNCSYELNRGKTADSHYPTLQFLTPILHLLKTGISKCNRLILAHNHLSEHDISNLAETMETGAIRALDISACGLDDMGVRRIVIDPLMERPLPLESLTVAGNYGRLPAYILPDLLQQLPEIRELNLCGSILGDSSDVGPLLPFELLESLQWLESIDITGWLINDETLMDLERFLMARSWKLDHRQFSAFRRLVLKQCGITGFKAAALFEAVGKDHGLHIGLSNNPIENGIGELAAVIRENKGPAGLDMEMVEFQDEDNYLALIHALTETKYLTVLNMAGTAPAPSPTGVCSSEMVSALHDLFARNTSIRCLDLSGFSGRLDDGQLTKGFGRSLSGLEHNKAMTHLRIRNQNLHDDAGTLGQSLKRNNTLMVLDCQDNNLNLNSFGFLVDSMKINRTIIDFPFTPKERADIWKNVLKGLRPGPRPPQAKTGLHLGKDKKHKDKKDDKDKQPALQPDVQETALWTILEKQFRQLDEHIERNRELLEASSGQVFDFESPASTPIDAGQAGGGFNAGPAGASEWPTLLDLEFDMGTIDLNDSTTPPPAVAGPVGEAVAHDGTILLQSSPDPKSTPAAEAPKKEKHRPPPLIRRKTVRSSALDKESRDEPPPTPSYSLIGHVGVGSTMLNAAPDYPPPPPPPPPAMLAAFAGVESPTDTLDPVSEVETPGPDELLPTMAELHFKNYNNISVANNINITTATTKTNTTITTTTITHSSSTSTNNSTRGHRSTPSNQSMDEEEKLREMLSQYRGGFMLGGFTD</sequence>
<dbReference type="InParanoid" id="A0A090DBX0"/>
<dbReference type="Proteomes" id="UP000001197">
    <property type="component" value="Chromosome 7"/>
</dbReference>
<keyword evidence="4" id="KW-1185">Reference proteome</keyword>
<feature type="region of interest" description="Disordered" evidence="1">
    <location>
        <begin position="1155"/>
        <end position="1211"/>
    </location>
</feature>
<dbReference type="SUPFAM" id="SSF52047">
    <property type="entry name" value="RNI-like"/>
    <property type="match status" value="1"/>
</dbReference>
<evidence type="ECO:0000313" key="3">
    <source>
        <dbReference type="EMBL" id="CDP32308.1"/>
    </source>
</evidence>
<dbReference type="eggNOG" id="ENOG502SBVI">
    <property type="taxonomic scope" value="Eukaryota"/>
</dbReference>
<feature type="region of interest" description="Disordered" evidence="1">
    <location>
        <begin position="1"/>
        <end position="112"/>
    </location>
</feature>
<accession>A0A090DBX0</accession>
<dbReference type="PANTHER" id="PTHR24114">
    <property type="entry name" value="LEUCINE RICH REPEAT FAMILY PROTEIN"/>
    <property type="match status" value="1"/>
</dbReference>